<evidence type="ECO:0000256" key="1">
    <source>
        <dbReference type="SAM" id="SignalP"/>
    </source>
</evidence>
<feature type="signal peptide" evidence="1">
    <location>
        <begin position="1"/>
        <end position="32"/>
    </location>
</feature>
<dbReference type="EMBL" id="MFKU01000010">
    <property type="protein sequence ID" value="OGG48618.1"/>
    <property type="molecule type" value="Genomic_DNA"/>
</dbReference>
<dbReference type="Proteomes" id="UP000178815">
    <property type="component" value="Unassembled WGS sequence"/>
</dbReference>
<dbReference type="STRING" id="1798481.A2678_02000"/>
<reference evidence="2 3" key="1">
    <citation type="journal article" date="2016" name="Nat. Commun.">
        <title>Thousands of microbial genomes shed light on interconnected biogeochemical processes in an aquifer system.</title>
        <authorList>
            <person name="Anantharaman K."/>
            <person name="Brown C.T."/>
            <person name="Hug L.A."/>
            <person name="Sharon I."/>
            <person name="Castelle C.J."/>
            <person name="Probst A.J."/>
            <person name="Thomas B.C."/>
            <person name="Singh A."/>
            <person name="Wilkins M.J."/>
            <person name="Karaoz U."/>
            <person name="Brodie E.L."/>
            <person name="Williams K.H."/>
            <person name="Hubbard S.S."/>
            <person name="Banfield J.F."/>
        </authorList>
    </citation>
    <scope>NUCLEOTIDE SEQUENCE [LARGE SCALE GENOMIC DNA]</scope>
</reference>
<feature type="chain" id="PRO_5009523374" evidence="1">
    <location>
        <begin position="33"/>
        <end position="83"/>
    </location>
</feature>
<name>A0A1F6CHL1_9BACT</name>
<evidence type="ECO:0000313" key="3">
    <source>
        <dbReference type="Proteomes" id="UP000178815"/>
    </source>
</evidence>
<accession>A0A1F6CHL1</accession>
<proteinExistence type="predicted"/>
<evidence type="ECO:0000313" key="2">
    <source>
        <dbReference type="EMBL" id="OGG48618.1"/>
    </source>
</evidence>
<protein>
    <submittedName>
        <fullName evidence="2">Uncharacterized protein</fullName>
    </submittedName>
</protein>
<organism evidence="2 3">
    <name type="scientific">Candidatus Kaiserbacteria bacterium RIFCSPHIGHO2_01_FULL_53_31</name>
    <dbReference type="NCBI Taxonomy" id="1798481"/>
    <lineage>
        <taxon>Bacteria</taxon>
        <taxon>Candidatus Kaiseribacteriota</taxon>
    </lineage>
</organism>
<comment type="caution">
    <text evidence="2">The sequence shown here is derived from an EMBL/GenBank/DDBJ whole genome shotgun (WGS) entry which is preliminary data.</text>
</comment>
<sequence length="83" mass="8856">MTTFNRFSASLLVAGIAASSVFALALPSFAHAATYAYVTQNMEVSTVTANDWMSAIATAFNIDEHSGVLLLTSQYNNIVGKHI</sequence>
<keyword evidence="1" id="KW-0732">Signal</keyword>
<dbReference type="AlphaFoldDB" id="A0A1F6CHL1"/>
<gene>
    <name evidence="2" type="ORF">A2678_02000</name>
</gene>